<name>A0A9Q7SCV8_9MYCO</name>
<dbReference type="AlphaFoldDB" id="A0A9Q7SCV8"/>
<evidence type="ECO:0000313" key="1">
    <source>
        <dbReference type="EMBL" id="SHX16359.1"/>
    </source>
</evidence>
<organism evidence="1 2">
    <name type="scientific">Mycobacteroides abscessus subsp. bolletii</name>
    <dbReference type="NCBI Taxonomy" id="319705"/>
    <lineage>
        <taxon>Bacteria</taxon>
        <taxon>Bacillati</taxon>
        <taxon>Actinomycetota</taxon>
        <taxon>Actinomycetes</taxon>
        <taxon>Mycobacteriales</taxon>
        <taxon>Mycobacteriaceae</taxon>
        <taxon>Mycobacteroides</taxon>
        <taxon>Mycobacteroides abscessus</taxon>
    </lineage>
</organism>
<dbReference type="EMBL" id="FSFA01000002">
    <property type="protein sequence ID" value="SHX16359.1"/>
    <property type="molecule type" value="Genomic_DNA"/>
</dbReference>
<sequence>MDAGELLVCKDSRGQDDVGVDEAMRVFARAAGSAGCGDLDTESVRLRGARWVGVQPAGYRYVLARWHLSDAAESMSQGRWADAVRASEKYMSIMDAKSKAA</sequence>
<dbReference type="RefSeq" id="WP_074357712.1">
    <property type="nucleotide sequence ID" value="NZ_FSCP01000003.1"/>
</dbReference>
<proteinExistence type="predicted"/>
<reference evidence="1 2" key="1">
    <citation type="submission" date="2016-11" db="EMBL/GenBank/DDBJ databases">
        <authorList>
            <consortium name="Pathogen Informatics"/>
        </authorList>
    </citation>
    <scope>NUCLEOTIDE SEQUENCE [LARGE SCALE GENOMIC DNA]</scope>
    <source>
        <strain evidence="1 2">968</strain>
    </source>
</reference>
<accession>A0A9Q7SCV8</accession>
<protein>
    <submittedName>
        <fullName evidence="1">Uncharacterized protein</fullName>
    </submittedName>
</protein>
<comment type="caution">
    <text evidence="1">The sequence shown here is derived from an EMBL/GenBank/DDBJ whole genome shotgun (WGS) entry which is preliminary data.</text>
</comment>
<dbReference type="Proteomes" id="UP000185183">
    <property type="component" value="Unassembled WGS sequence"/>
</dbReference>
<gene>
    <name evidence="1" type="ORF">SAMEA2275694_01645</name>
</gene>
<evidence type="ECO:0000313" key="2">
    <source>
        <dbReference type="Proteomes" id="UP000185183"/>
    </source>
</evidence>